<dbReference type="InterPro" id="IPR004638">
    <property type="entry name" value="EmrB-like"/>
</dbReference>
<feature type="region of interest" description="Disordered" evidence="7">
    <location>
        <begin position="510"/>
        <end position="539"/>
    </location>
</feature>
<evidence type="ECO:0000256" key="2">
    <source>
        <dbReference type="ARBA" id="ARBA00022448"/>
    </source>
</evidence>
<feature type="transmembrane region" description="Helical" evidence="8">
    <location>
        <begin position="18"/>
        <end position="38"/>
    </location>
</feature>
<protein>
    <submittedName>
        <fullName evidence="10">EmrB/QacA subfamily drug resistance transporter</fullName>
    </submittedName>
</protein>
<feature type="transmembrane region" description="Helical" evidence="8">
    <location>
        <begin position="171"/>
        <end position="195"/>
    </location>
</feature>
<feature type="compositionally biased region" description="Acidic residues" evidence="7">
    <location>
        <begin position="514"/>
        <end position="528"/>
    </location>
</feature>
<evidence type="ECO:0000256" key="1">
    <source>
        <dbReference type="ARBA" id="ARBA00004651"/>
    </source>
</evidence>
<evidence type="ECO:0000259" key="9">
    <source>
        <dbReference type="PROSITE" id="PS50850"/>
    </source>
</evidence>
<dbReference type="InterPro" id="IPR020846">
    <property type="entry name" value="MFS_dom"/>
</dbReference>
<dbReference type="EMBL" id="JACCBK010000001">
    <property type="protein sequence ID" value="NYD87201.1"/>
    <property type="molecule type" value="Genomic_DNA"/>
</dbReference>
<evidence type="ECO:0000256" key="7">
    <source>
        <dbReference type="SAM" id="MobiDB-lite"/>
    </source>
</evidence>
<dbReference type="CDD" id="cd17321">
    <property type="entry name" value="MFS_MMR_MDR_like"/>
    <property type="match status" value="1"/>
</dbReference>
<evidence type="ECO:0000256" key="6">
    <source>
        <dbReference type="ARBA" id="ARBA00023136"/>
    </source>
</evidence>
<dbReference type="AlphaFoldDB" id="A0A7Y9JYR9"/>
<dbReference type="Proteomes" id="UP000577956">
    <property type="component" value="Unassembled WGS sequence"/>
</dbReference>
<feature type="transmembrane region" description="Helical" evidence="8">
    <location>
        <begin position="314"/>
        <end position="331"/>
    </location>
</feature>
<dbReference type="PANTHER" id="PTHR42718:SF42">
    <property type="entry name" value="EXPORT PROTEIN"/>
    <property type="match status" value="1"/>
</dbReference>
<evidence type="ECO:0000256" key="4">
    <source>
        <dbReference type="ARBA" id="ARBA00022692"/>
    </source>
</evidence>
<feature type="transmembrane region" description="Helical" evidence="8">
    <location>
        <begin position="111"/>
        <end position="132"/>
    </location>
</feature>
<keyword evidence="3" id="KW-1003">Cell membrane</keyword>
<keyword evidence="5 8" id="KW-1133">Transmembrane helix</keyword>
<feature type="transmembrane region" description="Helical" evidence="8">
    <location>
        <begin position="237"/>
        <end position="254"/>
    </location>
</feature>
<evidence type="ECO:0000313" key="10">
    <source>
        <dbReference type="EMBL" id="NYD87201.1"/>
    </source>
</evidence>
<feature type="transmembrane region" description="Helical" evidence="8">
    <location>
        <begin position="207"/>
        <end position="225"/>
    </location>
</feature>
<dbReference type="Gene3D" id="1.20.1250.20">
    <property type="entry name" value="MFS general substrate transporter like domains"/>
    <property type="match status" value="1"/>
</dbReference>
<comment type="caution">
    <text evidence="10">The sequence shown here is derived from an EMBL/GenBank/DDBJ whole genome shotgun (WGS) entry which is preliminary data.</text>
</comment>
<evidence type="ECO:0000256" key="3">
    <source>
        <dbReference type="ARBA" id="ARBA00022475"/>
    </source>
</evidence>
<feature type="transmembrane region" description="Helical" evidence="8">
    <location>
        <begin position="275"/>
        <end position="294"/>
    </location>
</feature>
<proteinExistence type="predicted"/>
<dbReference type="InterPro" id="IPR036259">
    <property type="entry name" value="MFS_trans_sf"/>
</dbReference>
<feature type="transmembrane region" description="Helical" evidence="8">
    <location>
        <begin position="144"/>
        <end position="165"/>
    </location>
</feature>
<dbReference type="GO" id="GO:0022857">
    <property type="term" value="F:transmembrane transporter activity"/>
    <property type="evidence" value="ECO:0007669"/>
    <property type="project" value="InterPro"/>
</dbReference>
<dbReference type="RefSeq" id="WP_140459647.1">
    <property type="nucleotide sequence ID" value="NZ_BAABFI010000009.1"/>
</dbReference>
<dbReference type="PROSITE" id="PS50850">
    <property type="entry name" value="MFS"/>
    <property type="match status" value="1"/>
</dbReference>
<dbReference type="NCBIfam" id="TIGR00711">
    <property type="entry name" value="efflux_EmrB"/>
    <property type="match status" value="1"/>
</dbReference>
<evidence type="ECO:0000256" key="8">
    <source>
        <dbReference type="SAM" id="Phobius"/>
    </source>
</evidence>
<comment type="subcellular location">
    <subcellularLocation>
        <location evidence="1">Cell membrane</location>
        <topology evidence="1">Multi-pass membrane protein</topology>
    </subcellularLocation>
</comment>
<reference evidence="10 11" key="1">
    <citation type="submission" date="2020-07" db="EMBL/GenBank/DDBJ databases">
        <title>Sequencing the genomes of 1000 actinobacteria strains.</title>
        <authorList>
            <person name="Klenk H.-P."/>
        </authorList>
    </citation>
    <scope>NUCLEOTIDE SEQUENCE [LARGE SCALE GENOMIC DNA]</scope>
    <source>
        <strain evidence="10 11">DSM 24482</strain>
    </source>
</reference>
<dbReference type="SUPFAM" id="SSF103473">
    <property type="entry name" value="MFS general substrate transporter"/>
    <property type="match status" value="1"/>
</dbReference>
<organism evidence="10 11">
    <name type="scientific">Cellulomonas oligotrophica</name>
    <dbReference type="NCBI Taxonomy" id="931536"/>
    <lineage>
        <taxon>Bacteria</taxon>
        <taxon>Bacillati</taxon>
        <taxon>Actinomycetota</taxon>
        <taxon>Actinomycetes</taxon>
        <taxon>Micrococcales</taxon>
        <taxon>Cellulomonadaceae</taxon>
        <taxon>Cellulomonas</taxon>
    </lineage>
</organism>
<keyword evidence="6 8" id="KW-0472">Membrane</keyword>
<evidence type="ECO:0000256" key="5">
    <source>
        <dbReference type="ARBA" id="ARBA00022989"/>
    </source>
</evidence>
<accession>A0A7Y9JYR9</accession>
<dbReference type="Pfam" id="PF07690">
    <property type="entry name" value="MFS_1"/>
    <property type="match status" value="1"/>
</dbReference>
<feature type="transmembrane region" description="Helical" evidence="8">
    <location>
        <begin position="58"/>
        <end position="74"/>
    </location>
</feature>
<feature type="transmembrane region" description="Helical" evidence="8">
    <location>
        <begin position="86"/>
        <end position="105"/>
    </location>
</feature>
<feature type="transmembrane region" description="Helical" evidence="8">
    <location>
        <begin position="366"/>
        <end position="385"/>
    </location>
</feature>
<evidence type="ECO:0000313" key="11">
    <source>
        <dbReference type="Proteomes" id="UP000577956"/>
    </source>
</evidence>
<dbReference type="Gene3D" id="1.20.1720.10">
    <property type="entry name" value="Multidrug resistance protein D"/>
    <property type="match status" value="1"/>
</dbReference>
<name>A0A7Y9JYR9_9CELL</name>
<feature type="transmembrane region" description="Helical" evidence="8">
    <location>
        <begin position="484"/>
        <end position="502"/>
    </location>
</feature>
<feature type="domain" description="Major facilitator superfamily (MFS) profile" evidence="9">
    <location>
        <begin position="20"/>
        <end position="506"/>
    </location>
</feature>
<feature type="transmembrane region" description="Helical" evidence="8">
    <location>
        <begin position="406"/>
        <end position="428"/>
    </location>
</feature>
<gene>
    <name evidence="10" type="ORF">BKA21_002750</name>
</gene>
<dbReference type="InterPro" id="IPR011701">
    <property type="entry name" value="MFS"/>
</dbReference>
<feature type="transmembrane region" description="Helical" evidence="8">
    <location>
        <begin position="338"/>
        <end position="360"/>
    </location>
</feature>
<keyword evidence="2" id="KW-0813">Transport</keyword>
<sequence length="539" mass="54666">MTRDAASSGQAAVSGRPWAAVALLSASLLMIGLDNTILNVTLPTLQRELDASTSELQWMVDAYMLVFAGLLLTAGNLGDRVGRRRVFLAGLVVFGAGSALAAIASTPEQLIAFRAVMGVGGALIMPSTLSIITSMFTGPRRAKAIAMWTAVAGIGVALGPVVGGWLLERFWWGSIFLVNVPIAVVVLLAGARLIPESRDTHAGRADLPGVGLSIAGLLALVYGIIEAPTHGWTGTRTLTAFALAALTLTAFVLWELRSSHPVLELRLFRNPRFTAASLTIALAFFALFGALFVMTQHLQLVLGYSAFAAGLRTVPAAAALIVGAATSTLAVSRLGTKVTVTAGMLLAAAGLAVAATATTTTDYEPVLVTLVLCGLGIGLAMAPATDSVMGSLPVRKAGVGSAMNDTARLVGGAFGVAVFGTTVSQVYAPRVADAAGALPGPARALAEDSLQAAVRVAAQLPEAQGAELLAAARDAYTEALQRSGLVGAGVATLAALVALVLLPARASVASGAGSDEEPSADALEEDPTIDGSSAPLATG</sequence>
<dbReference type="GO" id="GO:0005886">
    <property type="term" value="C:plasma membrane"/>
    <property type="evidence" value="ECO:0007669"/>
    <property type="project" value="UniProtKB-SubCell"/>
</dbReference>
<keyword evidence="4 8" id="KW-0812">Transmembrane</keyword>
<dbReference type="PANTHER" id="PTHR42718">
    <property type="entry name" value="MAJOR FACILITATOR SUPERFAMILY MULTIDRUG TRANSPORTER MFSC"/>
    <property type="match status" value="1"/>
</dbReference>